<proteinExistence type="predicted"/>
<protein>
    <recommendedName>
        <fullName evidence="3">Integrase zinc-binding domain-containing protein</fullName>
    </recommendedName>
</protein>
<dbReference type="Gene3D" id="1.10.340.70">
    <property type="match status" value="1"/>
</dbReference>
<dbReference type="AlphaFoldDB" id="A0A0M3DD16"/>
<accession>A0A0M3DD16</accession>
<dbReference type="EMBL" id="LBBT01000345">
    <property type="protein sequence ID" value="KKY00011.1"/>
    <property type="molecule type" value="Genomic_DNA"/>
</dbReference>
<evidence type="ECO:0000313" key="1">
    <source>
        <dbReference type="EMBL" id="KKY00011.1"/>
    </source>
</evidence>
<dbReference type="PANTHER" id="PTHR48475">
    <property type="entry name" value="RIBONUCLEASE H"/>
    <property type="match status" value="1"/>
</dbReference>
<dbReference type="PATRIC" id="fig|1629550.3.peg.2818"/>
<name>A0A0M3DD16_9FIRM</name>
<evidence type="ECO:0008006" key="3">
    <source>
        <dbReference type="Google" id="ProtNLM"/>
    </source>
</evidence>
<dbReference type="Proteomes" id="UP000034407">
    <property type="component" value="Unassembled WGS sequence"/>
</dbReference>
<keyword evidence="2" id="KW-1185">Reference proteome</keyword>
<evidence type="ECO:0000313" key="2">
    <source>
        <dbReference type="Proteomes" id="UP000034407"/>
    </source>
</evidence>
<organism evidence="1 2">
    <name type="scientific">Paraclostridium benzoelyticum</name>
    <dbReference type="NCBI Taxonomy" id="1629550"/>
    <lineage>
        <taxon>Bacteria</taxon>
        <taxon>Bacillati</taxon>
        <taxon>Bacillota</taxon>
        <taxon>Clostridia</taxon>
        <taxon>Peptostreptococcales</taxon>
        <taxon>Peptostreptococcaceae</taxon>
        <taxon>Paraclostridium</taxon>
    </lineage>
</organism>
<feature type="non-terminal residue" evidence="1">
    <location>
        <position position="1"/>
    </location>
</feature>
<gene>
    <name evidence="1" type="ORF">VN21_16535</name>
</gene>
<sequence length="131" mass="14730">LQGKFLSDDEAYNKRVEARARPYVMIEGELYKHGVCAPLLKCLSRTEGIELMKEIHAGLCGSHIGSRPLLGKVFHQGFYWPKAASDAADLVQKYENSDLRKLLTSLQEKCLELKDETNLVQLVGSIFHTPI</sequence>
<dbReference type="PANTHER" id="PTHR48475:SF2">
    <property type="entry name" value="RIBONUCLEASE H"/>
    <property type="match status" value="1"/>
</dbReference>
<reference evidence="1 2" key="1">
    <citation type="submission" date="2015-04" db="EMBL/GenBank/DDBJ databases">
        <title>Microcin producing Clostridium sp. JC272T.</title>
        <authorList>
            <person name="Jyothsna T."/>
            <person name="Sasikala C."/>
            <person name="Ramana C."/>
        </authorList>
    </citation>
    <scope>NUCLEOTIDE SEQUENCE [LARGE SCALE GENOMIC DNA]</scope>
    <source>
        <strain evidence="1 2">JC272</strain>
    </source>
</reference>
<dbReference type="RefSeq" id="WP_046824231.1">
    <property type="nucleotide sequence ID" value="NZ_LBBT01000345.1"/>
</dbReference>
<comment type="caution">
    <text evidence="1">The sequence shown here is derived from an EMBL/GenBank/DDBJ whole genome shotgun (WGS) entry which is preliminary data.</text>
</comment>